<dbReference type="Gene3D" id="2.60.40.820">
    <property type="entry name" value="Transcription factor, T-box"/>
    <property type="match status" value="1"/>
</dbReference>
<reference evidence="10" key="1">
    <citation type="submission" date="2021-03" db="EMBL/GenBank/DDBJ databases">
        <title>Chromosome level genome of the anhydrobiotic midge Polypedilum vanderplanki.</title>
        <authorList>
            <person name="Yoshida Y."/>
            <person name="Kikawada T."/>
            <person name="Gusev O."/>
        </authorList>
    </citation>
    <scope>NUCLEOTIDE SEQUENCE</scope>
    <source>
        <strain evidence="10">NIAS01</strain>
        <tissue evidence="10">Whole body or cell culture</tissue>
    </source>
</reference>
<dbReference type="GO" id="GO:0000981">
    <property type="term" value="F:DNA-binding transcription factor activity, RNA polymerase II-specific"/>
    <property type="evidence" value="ECO:0007669"/>
    <property type="project" value="TreeGrafter"/>
</dbReference>
<dbReference type="Pfam" id="PF00907">
    <property type="entry name" value="T-box"/>
    <property type="match status" value="1"/>
</dbReference>
<keyword evidence="6 7" id="KW-0539">Nucleus</keyword>
<keyword evidence="11" id="KW-1185">Reference proteome</keyword>
<keyword evidence="2" id="KW-0217">Developmental protein</keyword>
<dbReference type="GO" id="GO:0000785">
    <property type="term" value="C:chromatin"/>
    <property type="evidence" value="ECO:0007669"/>
    <property type="project" value="TreeGrafter"/>
</dbReference>
<dbReference type="GO" id="GO:0000978">
    <property type="term" value="F:RNA polymerase II cis-regulatory region sequence-specific DNA binding"/>
    <property type="evidence" value="ECO:0007669"/>
    <property type="project" value="InterPro"/>
</dbReference>
<evidence type="ECO:0000313" key="11">
    <source>
        <dbReference type="Proteomes" id="UP001107558"/>
    </source>
</evidence>
<dbReference type="PRINTS" id="PR00937">
    <property type="entry name" value="TBOX"/>
</dbReference>
<dbReference type="AlphaFoldDB" id="A0A9J6C7U0"/>
<comment type="caution">
    <text evidence="7">Lacks conserved residue(s) required for the propagation of feature annotation.</text>
</comment>
<keyword evidence="4 7" id="KW-0238">DNA-binding</keyword>
<dbReference type="PROSITE" id="PS50252">
    <property type="entry name" value="TBOX_3"/>
    <property type="match status" value="1"/>
</dbReference>
<protein>
    <recommendedName>
        <fullName evidence="9">T-box domain-containing protein</fullName>
    </recommendedName>
</protein>
<dbReference type="InterPro" id="IPR036960">
    <property type="entry name" value="T-box_sf"/>
</dbReference>
<dbReference type="PRINTS" id="PR00938">
    <property type="entry name" value="BRACHYURY"/>
</dbReference>
<evidence type="ECO:0000256" key="5">
    <source>
        <dbReference type="ARBA" id="ARBA00023163"/>
    </source>
</evidence>
<feature type="region of interest" description="Disordered" evidence="8">
    <location>
        <begin position="250"/>
        <end position="280"/>
    </location>
</feature>
<comment type="subcellular location">
    <subcellularLocation>
        <location evidence="1 7">Nucleus</location>
    </subcellularLocation>
</comment>
<dbReference type="GO" id="GO:0005634">
    <property type="term" value="C:nucleus"/>
    <property type="evidence" value="ECO:0007669"/>
    <property type="project" value="UniProtKB-SubCell"/>
</dbReference>
<dbReference type="EMBL" id="JADBJN010000002">
    <property type="protein sequence ID" value="KAG5678228.1"/>
    <property type="molecule type" value="Genomic_DNA"/>
</dbReference>
<evidence type="ECO:0000256" key="4">
    <source>
        <dbReference type="ARBA" id="ARBA00023125"/>
    </source>
</evidence>
<dbReference type="InterPro" id="IPR001699">
    <property type="entry name" value="TF_T-box"/>
</dbReference>
<feature type="region of interest" description="Disordered" evidence="8">
    <location>
        <begin position="336"/>
        <end position="369"/>
    </location>
</feature>
<organism evidence="10 11">
    <name type="scientific">Polypedilum vanderplanki</name>
    <name type="common">Sleeping chironomid midge</name>
    <dbReference type="NCBI Taxonomy" id="319348"/>
    <lineage>
        <taxon>Eukaryota</taxon>
        <taxon>Metazoa</taxon>
        <taxon>Ecdysozoa</taxon>
        <taxon>Arthropoda</taxon>
        <taxon>Hexapoda</taxon>
        <taxon>Insecta</taxon>
        <taxon>Pterygota</taxon>
        <taxon>Neoptera</taxon>
        <taxon>Endopterygota</taxon>
        <taxon>Diptera</taxon>
        <taxon>Nematocera</taxon>
        <taxon>Chironomoidea</taxon>
        <taxon>Chironomidae</taxon>
        <taxon>Chironominae</taxon>
        <taxon>Polypedilum</taxon>
        <taxon>Polypedilum</taxon>
    </lineage>
</organism>
<dbReference type="SUPFAM" id="SSF49417">
    <property type="entry name" value="p53-like transcription factors"/>
    <property type="match status" value="1"/>
</dbReference>
<dbReference type="SMART" id="SM00425">
    <property type="entry name" value="TBOX"/>
    <property type="match status" value="1"/>
</dbReference>
<name>A0A9J6C7U0_POLVA</name>
<feature type="compositionally biased region" description="Polar residues" evidence="8">
    <location>
        <begin position="268"/>
        <end position="279"/>
    </location>
</feature>
<accession>A0A9J6C7U0</accession>
<keyword evidence="3" id="KW-0805">Transcription regulation</keyword>
<dbReference type="InterPro" id="IPR002070">
    <property type="entry name" value="TF_Brachyury"/>
</dbReference>
<dbReference type="FunFam" id="2.60.40.820:FF:000010">
    <property type="entry name" value="T-box transcription factor TBX6"/>
    <property type="match status" value="1"/>
</dbReference>
<evidence type="ECO:0000256" key="8">
    <source>
        <dbReference type="SAM" id="MobiDB-lite"/>
    </source>
</evidence>
<dbReference type="InterPro" id="IPR046360">
    <property type="entry name" value="T-box_DNA-bd"/>
</dbReference>
<evidence type="ECO:0000259" key="9">
    <source>
        <dbReference type="PROSITE" id="PS50252"/>
    </source>
</evidence>
<proteinExistence type="predicted"/>
<comment type="caution">
    <text evidence="10">The sequence shown here is derived from an EMBL/GenBank/DDBJ whole genome shotgun (WGS) entry which is preliminary data.</text>
</comment>
<evidence type="ECO:0000256" key="3">
    <source>
        <dbReference type="ARBA" id="ARBA00023015"/>
    </source>
</evidence>
<keyword evidence="5" id="KW-0804">Transcription</keyword>
<dbReference type="CDD" id="cd20681">
    <property type="entry name" value="T-box_Drosocross-like"/>
    <property type="match status" value="1"/>
</dbReference>
<dbReference type="PANTHER" id="PTHR11267:SF204">
    <property type="entry name" value="SPADETAIL"/>
    <property type="match status" value="1"/>
</dbReference>
<dbReference type="InterPro" id="IPR018186">
    <property type="entry name" value="TF_T-box_CS"/>
</dbReference>
<evidence type="ECO:0000256" key="1">
    <source>
        <dbReference type="ARBA" id="ARBA00004123"/>
    </source>
</evidence>
<evidence type="ECO:0000256" key="6">
    <source>
        <dbReference type="ARBA" id="ARBA00023242"/>
    </source>
</evidence>
<feature type="domain" description="T-box" evidence="9">
    <location>
        <begin position="55"/>
        <end position="233"/>
    </location>
</feature>
<dbReference type="GO" id="GO:0001708">
    <property type="term" value="P:cell fate specification"/>
    <property type="evidence" value="ECO:0007669"/>
    <property type="project" value="TreeGrafter"/>
</dbReference>
<gene>
    <name evidence="10" type="ORF">PVAND_007920</name>
</gene>
<dbReference type="PANTHER" id="PTHR11267">
    <property type="entry name" value="T-BOX PROTEIN-RELATED"/>
    <property type="match status" value="1"/>
</dbReference>
<dbReference type="InterPro" id="IPR008967">
    <property type="entry name" value="p53-like_TF_DNA-bd_sf"/>
</dbReference>
<dbReference type="Proteomes" id="UP001107558">
    <property type="component" value="Chromosome 2"/>
</dbReference>
<evidence type="ECO:0000256" key="7">
    <source>
        <dbReference type="PROSITE-ProRule" id="PRU00201"/>
    </source>
</evidence>
<dbReference type="GO" id="GO:0045893">
    <property type="term" value="P:positive regulation of DNA-templated transcription"/>
    <property type="evidence" value="ECO:0007669"/>
    <property type="project" value="InterPro"/>
</dbReference>
<evidence type="ECO:0000256" key="2">
    <source>
        <dbReference type="ARBA" id="ARBA00022473"/>
    </source>
</evidence>
<dbReference type="OrthoDB" id="7442607at2759"/>
<dbReference type="PROSITE" id="PS01283">
    <property type="entry name" value="TBOX_1"/>
    <property type="match status" value="1"/>
</dbReference>
<evidence type="ECO:0000313" key="10">
    <source>
        <dbReference type="EMBL" id="KAG5678228.1"/>
    </source>
</evidence>
<sequence>MSEIMDIRLHHHLAQEFYRQQMLQRIPDPYASIFPSRQLPSIPPRFTLPNAEVKLQNADLWMEFHQIGTEMIITKCGRRMFPSMRISLSGLDNDQNYCVLLEMVPIADCRFKFSGSQWVPAGGAEPQSLQNIYIHPDSPALGSHWQAQPINFNKVKLTNNTLDSNGHIVLTSMHKYQPRIHIVRTSDPSQIPWSPQKSFAFHETEFVAVTAYQNDRITKLKIDNNPFAKGFRETGQSRCKRKLKRLRVFSPSAFSPGSQKDDSGLSLYETSSSGTNSPSIDERFINQRLPYFQHHPYPLALQHYHQMINTQFMNLMMPHMNNQQSTNLLRIAQPNDNEEKPIDVMTDDTSSNASDDDNEEETSPKRSNFSISAILGLEKGDLKATAATACH</sequence>